<comment type="caution">
    <text evidence="1">The sequence shown here is derived from an EMBL/GenBank/DDBJ whole genome shotgun (WGS) entry which is preliminary data.</text>
</comment>
<dbReference type="EMBL" id="BARW01017276">
    <property type="protein sequence ID" value="GAJ00704.1"/>
    <property type="molecule type" value="Genomic_DNA"/>
</dbReference>
<name>X1T623_9ZZZZ</name>
<gene>
    <name evidence="1" type="ORF">S12H4_29888</name>
</gene>
<evidence type="ECO:0000313" key="1">
    <source>
        <dbReference type="EMBL" id="GAJ00704.1"/>
    </source>
</evidence>
<protein>
    <submittedName>
        <fullName evidence="1">Uncharacterized protein</fullName>
    </submittedName>
</protein>
<organism evidence="1">
    <name type="scientific">marine sediment metagenome</name>
    <dbReference type="NCBI Taxonomy" id="412755"/>
    <lineage>
        <taxon>unclassified sequences</taxon>
        <taxon>metagenomes</taxon>
        <taxon>ecological metagenomes</taxon>
    </lineage>
</organism>
<reference evidence="1" key="1">
    <citation type="journal article" date="2014" name="Front. Microbiol.">
        <title>High frequency of phylogenetically diverse reductive dehalogenase-homologous genes in deep subseafloor sedimentary metagenomes.</title>
        <authorList>
            <person name="Kawai M."/>
            <person name="Futagami T."/>
            <person name="Toyoda A."/>
            <person name="Takaki Y."/>
            <person name="Nishi S."/>
            <person name="Hori S."/>
            <person name="Arai W."/>
            <person name="Tsubouchi T."/>
            <person name="Morono Y."/>
            <person name="Uchiyama I."/>
            <person name="Ito T."/>
            <person name="Fujiyama A."/>
            <person name="Inagaki F."/>
            <person name="Takami H."/>
        </authorList>
    </citation>
    <scope>NUCLEOTIDE SEQUENCE</scope>
    <source>
        <strain evidence="1">Expedition CK06-06</strain>
    </source>
</reference>
<accession>X1T623</accession>
<proteinExistence type="predicted"/>
<sequence length="57" mass="6520">MINKIQVNPINPIIICATVIIIRKAKTERYKPVIMIEMAAIEIKFIELIIDLTLLSL</sequence>
<dbReference type="AlphaFoldDB" id="X1T623"/>